<accession>A0A346AC35</accession>
<sequence>MLVIAISTLFNRLDGIKKEQFPSNENIKYVISCQGKKEHDDAYYDSCLRAIFGDDVVWGEAPTSGLSNNRNNAIKLALDNESETERYLYICDDDITLSVDGLLDAIAVMREKKLCCLTGIIATDDGFFRNYSNQTYAHSRLSAAKVSSVEIIVDLYFVLSNNILFDSRFGLGSIYPSGEEFIFINDLISAGGRVSFYPIILCKHPPLSSGDDFYSSQYKIMAKGAMLQRVFPFYICYPMMVMFAIKKYRAYRGSVSFIQFCNNMIKGAMEVNK</sequence>
<keyword evidence="1" id="KW-0378">Hydrolase</keyword>
<gene>
    <name evidence="1" type="primary">wbxJ</name>
</gene>
<protein>
    <submittedName>
        <fullName evidence="1">Glycoside hydrolase</fullName>
    </submittedName>
</protein>
<organism evidence="1">
    <name type="scientific">Aeromonas hydrophila</name>
    <dbReference type="NCBI Taxonomy" id="644"/>
    <lineage>
        <taxon>Bacteria</taxon>
        <taxon>Pseudomonadati</taxon>
        <taxon>Pseudomonadota</taxon>
        <taxon>Gammaproteobacteria</taxon>
        <taxon>Aeromonadales</taxon>
        <taxon>Aeromonadaceae</taxon>
        <taxon>Aeromonas</taxon>
    </lineage>
</organism>
<name>A0A346AC35_AERHY</name>
<dbReference type="Gene3D" id="3.90.550.10">
    <property type="entry name" value="Spore Coat Polysaccharide Biosynthesis Protein SpsA, Chain A"/>
    <property type="match status" value="1"/>
</dbReference>
<dbReference type="GO" id="GO:0016787">
    <property type="term" value="F:hydrolase activity"/>
    <property type="evidence" value="ECO:0007669"/>
    <property type="project" value="UniProtKB-KW"/>
</dbReference>
<dbReference type="EMBL" id="MH449673">
    <property type="protein sequence ID" value="AXL04797.1"/>
    <property type="molecule type" value="Genomic_DNA"/>
</dbReference>
<dbReference type="SUPFAM" id="SSF53448">
    <property type="entry name" value="Nucleotide-diphospho-sugar transferases"/>
    <property type="match status" value="1"/>
</dbReference>
<dbReference type="AlphaFoldDB" id="A0A346AC35"/>
<evidence type="ECO:0000313" key="1">
    <source>
        <dbReference type="EMBL" id="AXL04797.1"/>
    </source>
</evidence>
<reference evidence="1" key="1">
    <citation type="submission" date="2018-06" db="EMBL/GenBank/DDBJ databases">
        <title>Genetic diversity of the Aeromonas Hydrophila O antigens and development of a suspension array for serotype detection.</title>
        <authorList>
            <person name="Cao H."/>
            <person name="Liu B."/>
        </authorList>
    </citation>
    <scope>NUCLEOTIDE SEQUENCE</scope>
    <source>
        <strain evidence="1">G5369</strain>
    </source>
</reference>
<dbReference type="InterPro" id="IPR029044">
    <property type="entry name" value="Nucleotide-diphossugar_trans"/>
</dbReference>
<proteinExistence type="predicted"/>